<dbReference type="GO" id="GO:0003700">
    <property type="term" value="F:DNA-binding transcription factor activity"/>
    <property type="evidence" value="ECO:0007669"/>
    <property type="project" value="InterPro"/>
</dbReference>
<dbReference type="Gene3D" id="1.10.10.10">
    <property type="entry name" value="Winged helix-like DNA-binding domain superfamily/Winged helix DNA-binding domain"/>
    <property type="match status" value="1"/>
</dbReference>
<dbReference type="Pfam" id="PF07729">
    <property type="entry name" value="FCD"/>
    <property type="match status" value="1"/>
</dbReference>
<dbReference type="GO" id="GO:0003677">
    <property type="term" value="F:DNA binding"/>
    <property type="evidence" value="ECO:0007669"/>
    <property type="project" value="UniProtKB-KW"/>
</dbReference>
<dbReference type="EMBL" id="QNRH01000003">
    <property type="protein sequence ID" value="RBO95677.1"/>
    <property type="molecule type" value="Genomic_DNA"/>
</dbReference>
<keyword evidence="2" id="KW-0238">DNA-binding</keyword>
<dbReference type="SUPFAM" id="SSF48008">
    <property type="entry name" value="GntR ligand-binding domain-like"/>
    <property type="match status" value="1"/>
</dbReference>
<gene>
    <name evidence="5" type="ORF">DFR47_103241</name>
</gene>
<keyword evidence="3" id="KW-0804">Transcription</keyword>
<keyword evidence="6" id="KW-1185">Reference proteome</keyword>
<dbReference type="PROSITE" id="PS50949">
    <property type="entry name" value="HTH_GNTR"/>
    <property type="match status" value="1"/>
</dbReference>
<dbReference type="InterPro" id="IPR036390">
    <property type="entry name" value="WH_DNA-bd_sf"/>
</dbReference>
<dbReference type="InterPro" id="IPR011711">
    <property type="entry name" value="GntR_C"/>
</dbReference>
<dbReference type="InterPro" id="IPR000524">
    <property type="entry name" value="Tscrpt_reg_HTH_GntR"/>
</dbReference>
<evidence type="ECO:0000256" key="2">
    <source>
        <dbReference type="ARBA" id="ARBA00023125"/>
    </source>
</evidence>
<dbReference type="InterPro" id="IPR036388">
    <property type="entry name" value="WH-like_DNA-bd_sf"/>
</dbReference>
<protein>
    <submittedName>
        <fullName evidence="5">GntR family transcriptional regulator</fullName>
    </submittedName>
</protein>
<reference evidence="5 6" key="1">
    <citation type="submission" date="2018-06" db="EMBL/GenBank/DDBJ databases">
        <title>Genomic Encyclopedia of Type Strains, Phase IV (KMG-IV): sequencing the most valuable type-strain genomes for metagenomic binning, comparative biology and taxonomic classification.</title>
        <authorList>
            <person name="Goeker M."/>
        </authorList>
    </citation>
    <scope>NUCLEOTIDE SEQUENCE [LARGE SCALE GENOMIC DNA]</scope>
    <source>
        <strain evidence="5 6">DSM 25619</strain>
    </source>
</reference>
<dbReference type="OrthoDB" id="9815654at2"/>
<dbReference type="AlphaFoldDB" id="A0A366E051"/>
<evidence type="ECO:0000313" key="6">
    <source>
        <dbReference type="Proteomes" id="UP000252893"/>
    </source>
</evidence>
<dbReference type="RefSeq" id="WP_113944206.1">
    <property type="nucleotide sequence ID" value="NZ_JBHEEG010000004.1"/>
</dbReference>
<dbReference type="Pfam" id="PF00392">
    <property type="entry name" value="GntR"/>
    <property type="match status" value="1"/>
</dbReference>
<dbReference type="SMART" id="SM00895">
    <property type="entry name" value="FCD"/>
    <property type="match status" value="1"/>
</dbReference>
<accession>A0A366E051</accession>
<organism evidence="5 6">
    <name type="scientific">Pseudochrobactrum asaccharolyticum</name>
    <dbReference type="NCBI Taxonomy" id="354351"/>
    <lineage>
        <taxon>Bacteria</taxon>
        <taxon>Pseudomonadati</taxon>
        <taxon>Pseudomonadota</taxon>
        <taxon>Alphaproteobacteria</taxon>
        <taxon>Hyphomicrobiales</taxon>
        <taxon>Brucellaceae</taxon>
        <taxon>Pseudochrobactrum</taxon>
    </lineage>
</organism>
<dbReference type="Proteomes" id="UP000252893">
    <property type="component" value="Unassembled WGS sequence"/>
</dbReference>
<feature type="domain" description="HTH gntR-type" evidence="4">
    <location>
        <begin position="22"/>
        <end position="89"/>
    </location>
</feature>
<dbReference type="SUPFAM" id="SSF46785">
    <property type="entry name" value="Winged helix' DNA-binding domain"/>
    <property type="match status" value="1"/>
</dbReference>
<dbReference type="PANTHER" id="PTHR43537">
    <property type="entry name" value="TRANSCRIPTIONAL REGULATOR, GNTR FAMILY"/>
    <property type="match status" value="1"/>
</dbReference>
<evidence type="ECO:0000256" key="3">
    <source>
        <dbReference type="ARBA" id="ARBA00023163"/>
    </source>
</evidence>
<dbReference type="PANTHER" id="PTHR43537:SF39">
    <property type="entry name" value="HTH-TYPE TRANSCRIPTIONAL REGULATOR MCBR"/>
    <property type="match status" value="1"/>
</dbReference>
<sequence>MNNVVASDKVDLRSYLPDDDSIGMNRRAYLTLREALLIGAYRPGTHLNIKPIAEELGMSSMPVREAMGRLSSESVLEIMPNRGFKVPVLKIETFRELLMLRIRLEEMAGAHAAVLATQEDIETISALYEEMLTAQKRSMDEALRIHRQFHFAIYRVANMPIMMEFIEQLWLRLGPHIYASLKKTWATDVKRHHEIVAALRARDSVGAAQAIRDDIASGADPAFY</sequence>
<dbReference type="SMART" id="SM00345">
    <property type="entry name" value="HTH_GNTR"/>
    <property type="match status" value="1"/>
</dbReference>
<dbReference type="Gene3D" id="1.20.120.530">
    <property type="entry name" value="GntR ligand-binding domain-like"/>
    <property type="match status" value="1"/>
</dbReference>
<proteinExistence type="predicted"/>
<dbReference type="InterPro" id="IPR008920">
    <property type="entry name" value="TF_FadR/GntR_C"/>
</dbReference>
<evidence type="ECO:0000313" key="5">
    <source>
        <dbReference type="EMBL" id="RBO95677.1"/>
    </source>
</evidence>
<evidence type="ECO:0000259" key="4">
    <source>
        <dbReference type="PROSITE" id="PS50949"/>
    </source>
</evidence>
<comment type="caution">
    <text evidence="5">The sequence shown here is derived from an EMBL/GenBank/DDBJ whole genome shotgun (WGS) entry which is preliminary data.</text>
</comment>
<evidence type="ECO:0000256" key="1">
    <source>
        <dbReference type="ARBA" id="ARBA00023015"/>
    </source>
</evidence>
<keyword evidence="1" id="KW-0805">Transcription regulation</keyword>
<name>A0A366E051_9HYPH</name>